<gene>
    <name evidence="1" type="ORF">COV40_02370</name>
</gene>
<evidence type="ECO:0008006" key="3">
    <source>
        <dbReference type="Google" id="ProtNLM"/>
    </source>
</evidence>
<proteinExistence type="predicted"/>
<dbReference type="InterPro" id="IPR011042">
    <property type="entry name" value="6-blade_b-propeller_TolB-like"/>
</dbReference>
<dbReference type="AlphaFoldDB" id="A0A2H0PYS1"/>
<dbReference type="SUPFAM" id="SSF82171">
    <property type="entry name" value="DPP6 N-terminal domain-like"/>
    <property type="match status" value="1"/>
</dbReference>
<name>A0A2H0PYS1_9BACT</name>
<dbReference type="EMBL" id="PCXF01000067">
    <property type="protein sequence ID" value="PIR27168.1"/>
    <property type="molecule type" value="Genomic_DNA"/>
</dbReference>
<evidence type="ECO:0000313" key="1">
    <source>
        <dbReference type="EMBL" id="PIR27168.1"/>
    </source>
</evidence>
<comment type="caution">
    <text evidence="1">The sequence shown here is derived from an EMBL/GenBank/DDBJ whole genome shotgun (WGS) entry which is preliminary data.</text>
</comment>
<dbReference type="Gene3D" id="2.120.10.30">
    <property type="entry name" value="TolB, C-terminal domain"/>
    <property type="match status" value="1"/>
</dbReference>
<accession>A0A2H0PYS1</accession>
<dbReference type="Proteomes" id="UP000231154">
    <property type="component" value="Unassembled WGS sequence"/>
</dbReference>
<protein>
    <recommendedName>
        <fullName evidence="3">Dipeptidylpeptidase IV N-terminal domain-containing protein</fullName>
    </recommendedName>
</protein>
<reference evidence="1 2" key="1">
    <citation type="submission" date="2017-09" db="EMBL/GenBank/DDBJ databases">
        <title>Depth-based differentiation of microbial function through sediment-hosted aquifers and enrichment of novel symbionts in the deep terrestrial subsurface.</title>
        <authorList>
            <person name="Probst A.J."/>
            <person name="Ladd B."/>
            <person name="Jarett J.K."/>
            <person name="Geller-Mcgrath D.E."/>
            <person name="Sieber C.M."/>
            <person name="Emerson J.B."/>
            <person name="Anantharaman K."/>
            <person name="Thomas B.C."/>
            <person name="Malmstrom R."/>
            <person name="Stieglmeier M."/>
            <person name="Klingl A."/>
            <person name="Woyke T."/>
            <person name="Ryan C.M."/>
            <person name="Banfield J.F."/>
        </authorList>
    </citation>
    <scope>NUCLEOTIDE SEQUENCE [LARGE SCALE GENOMIC DNA]</scope>
    <source>
        <strain evidence="1">CG11_big_fil_rev_8_21_14_0_20_42_15</strain>
    </source>
</reference>
<organism evidence="1 2">
    <name type="scientific">Candidatus Berkelbacteria bacterium CG11_big_fil_rev_8_21_14_0_20_42_15</name>
    <dbReference type="NCBI Taxonomy" id="1974517"/>
    <lineage>
        <taxon>Bacteria</taxon>
        <taxon>Candidatus Berkelbacteria</taxon>
    </lineage>
</organism>
<sequence>MIYKALVEFSADEIKIKSKEAITAKPIDAERIIWSPTKELLLLKRGASVNLFDFKKYDFIHQAEVLFGNNIGDIAWAPDNSRIAYYYAPPTGERSLIFSDKTNQTIYRAANLAEMKIENPYLAFSPDSAWLAVIPRNQNYAENKIYLMNIYTKELKAVNDASNQKEAIFSADSKKIIYSTYSTDPNNPAHRDLSVINLDGSDNKSLNIAARATDLRYWNDPAKIFLLRSGNGGKLNLVDLASGGITDFYFKGQAQANISDIQPTDDKTGAIFISDGKLYYLKLASN</sequence>
<evidence type="ECO:0000313" key="2">
    <source>
        <dbReference type="Proteomes" id="UP000231154"/>
    </source>
</evidence>